<dbReference type="Gene3D" id="2.170.130.10">
    <property type="entry name" value="TonB-dependent receptor, plug domain"/>
    <property type="match status" value="1"/>
</dbReference>
<dbReference type="SUPFAM" id="SSF56935">
    <property type="entry name" value="Porins"/>
    <property type="match status" value="1"/>
</dbReference>
<sequence>MKKMILTYMAVFLMPLAGIARTYTFSGMVLDRRSGEPVEFATIVLKVSGQWAVAGEDGRFSISNIPEGKNILSISCLGYAESAEEITLTKDISGYTAYLDEDNLALESVVVTAQSNESSATTSRIIDRTALDHVQAMNVADISALLPGGVTTNPSLVSEQRFSIRTGGAAEAGNPTFGTAVEVDGVRLSNNGSFEDPAGVATNNISSSDIESVEVISGVPSAEYGDINSGIVKINTRKGVTPYMVTLASNPRTKQISASKGFSLGTDRRGRTRGTVNANIEYTRAISDQMSPYTSYDRKQLSLTWSNTFSSGALATTPLRVSVSAAGNLGGYDSKADPDAFIGTYTKRHDNMLRGNFTLDWLLNKAWITNLEIKGSAVYNDRQTEERKNYSSAAATVALHGREEGYFVAQKYDTNPDAEAILIPAGYRYNTMCVDDRPMNYSLSVKAGWNRTFGNVNNKVKLGAEWTGDKNFGKGQYSEDMSTAPDFREWDYSLIPFMNNLAVYLEENIHIPIGGTLLNLRAGIRGEATFIKGSAYGSTSSWSPRLNAKYDIIREENAGDSFLRRLSVRAGWGTAVKLPSFSILYPTPSYRDIRVFNPTTSSDGEAYYAYYIKPRIIEYNGDLRWQKSRQAEIGIDADLGIVKVSLSGYYSRILDSYYTASDYERFSYNYTDQKDLASCTIPEEDRVFSIDRVTGVVTVHDATGTMEAQELGHSVRNSFITSYYAANSISPVTRYGVEWVLDFKKIRAINTTVRIDGNFYVYKATDMNLMPSYPSNTLSADGSPFKYVGYYIGGDNISNGRETRTVNTNLTVTTHIPKIRLVLSLRLEATLHDYSRYLSDSDGMVRSYVREGQQDYFPLEGAGDIYSGRYYTVMYPKYYVSFDNPEPRDFLEDFRWAAENDPQMYTDLSRLVVRSNLLYFFAKDYISPHFSANFSVTKEIGDIASLSVYVNNFFNNYGQVYSTRSGQYSSVRGFIPSFFYGLTVRLKF</sequence>
<organism evidence="7 8">
    <name type="scientific">Candidatus Cryptobacteroides gallistercoris</name>
    <dbReference type="NCBI Taxonomy" id="2840765"/>
    <lineage>
        <taxon>Bacteria</taxon>
        <taxon>Pseudomonadati</taxon>
        <taxon>Bacteroidota</taxon>
        <taxon>Bacteroidia</taxon>
        <taxon>Bacteroidales</taxon>
        <taxon>Candidatus Cryptobacteroides</taxon>
    </lineage>
</organism>
<dbReference type="PROSITE" id="PS01054">
    <property type="entry name" value="TRANSALDOLASE_1"/>
    <property type="match status" value="1"/>
</dbReference>
<feature type="domain" description="TonB-dependent receptor-like beta-barrel" evidence="5">
    <location>
        <begin position="304"/>
        <end position="860"/>
    </location>
</feature>
<dbReference type="AlphaFoldDB" id="A0A940DMN9"/>
<dbReference type="Pfam" id="PF13715">
    <property type="entry name" value="CarbopepD_reg_2"/>
    <property type="match status" value="1"/>
</dbReference>
<evidence type="ECO:0000256" key="2">
    <source>
        <dbReference type="ARBA" id="ARBA00023136"/>
    </source>
</evidence>
<dbReference type="InterPro" id="IPR012910">
    <property type="entry name" value="Plug_dom"/>
</dbReference>
<proteinExistence type="inferred from homology"/>
<name>A0A940DMN9_9BACT</name>
<dbReference type="InterPro" id="IPR008969">
    <property type="entry name" value="CarboxyPept-like_regulatory"/>
</dbReference>
<dbReference type="Pfam" id="PF07715">
    <property type="entry name" value="Plug"/>
    <property type="match status" value="1"/>
</dbReference>
<comment type="subcellular location">
    <subcellularLocation>
        <location evidence="1 4">Cell outer membrane</location>
    </subcellularLocation>
</comment>
<keyword evidence="3" id="KW-0998">Cell outer membrane</keyword>
<gene>
    <name evidence="7" type="ORF">IAC07_04210</name>
</gene>
<reference evidence="7" key="2">
    <citation type="journal article" date="2021" name="PeerJ">
        <title>Extensive microbial diversity within the chicken gut microbiome revealed by metagenomics and culture.</title>
        <authorList>
            <person name="Gilroy R."/>
            <person name="Ravi A."/>
            <person name="Getino M."/>
            <person name="Pursley I."/>
            <person name="Horton D.L."/>
            <person name="Alikhan N.F."/>
            <person name="Baker D."/>
            <person name="Gharbi K."/>
            <person name="Hall N."/>
            <person name="Watson M."/>
            <person name="Adriaenssens E.M."/>
            <person name="Foster-Nyarko E."/>
            <person name="Jarju S."/>
            <person name="Secka A."/>
            <person name="Antonio M."/>
            <person name="Oren A."/>
            <person name="Chaudhuri R.R."/>
            <person name="La Ragione R."/>
            <person name="Hildebrand F."/>
            <person name="Pallen M.J."/>
        </authorList>
    </citation>
    <scope>NUCLEOTIDE SEQUENCE</scope>
    <source>
        <strain evidence="7">F1-3629</strain>
    </source>
</reference>
<dbReference type="InterPro" id="IPR036942">
    <property type="entry name" value="Beta-barrel_TonB_sf"/>
</dbReference>
<evidence type="ECO:0000256" key="1">
    <source>
        <dbReference type="ARBA" id="ARBA00004442"/>
    </source>
</evidence>
<dbReference type="InterPro" id="IPR000531">
    <property type="entry name" value="Beta-barrel_TonB"/>
</dbReference>
<dbReference type="GO" id="GO:0005975">
    <property type="term" value="P:carbohydrate metabolic process"/>
    <property type="evidence" value="ECO:0007669"/>
    <property type="project" value="InterPro"/>
</dbReference>
<dbReference type="InterPro" id="IPR037066">
    <property type="entry name" value="Plug_dom_sf"/>
</dbReference>
<evidence type="ECO:0000259" key="6">
    <source>
        <dbReference type="Pfam" id="PF07715"/>
    </source>
</evidence>
<reference evidence="7" key="1">
    <citation type="submission" date="2020-10" db="EMBL/GenBank/DDBJ databases">
        <authorList>
            <person name="Gilroy R."/>
        </authorList>
    </citation>
    <scope>NUCLEOTIDE SEQUENCE</scope>
    <source>
        <strain evidence="7">F1-3629</strain>
    </source>
</reference>
<comment type="caution">
    <text evidence="7">The sequence shown here is derived from an EMBL/GenBank/DDBJ whole genome shotgun (WGS) entry which is preliminary data.</text>
</comment>
<evidence type="ECO:0000313" key="8">
    <source>
        <dbReference type="Proteomes" id="UP000771749"/>
    </source>
</evidence>
<dbReference type="Gene3D" id="2.60.40.1120">
    <property type="entry name" value="Carboxypeptidase-like, regulatory domain"/>
    <property type="match status" value="1"/>
</dbReference>
<evidence type="ECO:0000259" key="5">
    <source>
        <dbReference type="Pfam" id="PF00593"/>
    </source>
</evidence>
<keyword evidence="2 4" id="KW-0472">Membrane</keyword>
<comment type="similarity">
    <text evidence="4">Belongs to the TonB-dependent receptor family.</text>
</comment>
<dbReference type="EMBL" id="JADIMJ010000065">
    <property type="protein sequence ID" value="MBO8453913.1"/>
    <property type="molecule type" value="Genomic_DNA"/>
</dbReference>
<dbReference type="SUPFAM" id="SSF49464">
    <property type="entry name" value="Carboxypeptidase regulatory domain-like"/>
    <property type="match status" value="1"/>
</dbReference>
<dbReference type="InterPro" id="IPR018225">
    <property type="entry name" value="Transaldolase_AS"/>
</dbReference>
<evidence type="ECO:0000256" key="3">
    <source>
        <dbReference type="ARBA" id="ARBA00023237"/>
    </source>
</evidence>
<evidence type="ECO:0000313" key="7">
    <source>
        <dbReference type="EMBL" id="MBO8453913.1"/>
    </source>
</evidence>
<dbReference type="GO" id="GO:0009279">
    <property type="term" value="C:cell outer membrane"/>
    <property type="evidence" value="ECO:0007669"/>
    <property type="project" value="UniProtKB-SubCell"/>
</dbReference>
<accession>A0A940DMN9</accession>
<dbReference type="Gene3D" id="2.40.170.20">
    <property type="entry name" value="TonB-dependent receptor, beta-barrel domain"/>
    <property type="match status" value="1"/>
</dbReference>
<evidence type="ECO:0000256" key="4">
    <source>
        <dbReference type="RuleBase" id="RU003357"/>
    </source>
</evidence>
<keyword evidence="4" id="KW-0798">TonB box</keyword>
<feature type="domain" description="TonB-dependent receptor plug" evidence="6">
    <location>
        <begin position="118"/>
        <end position="229"/>
    </location>
</feature>
<keyword evidence="7" id="KW-0675">Receptor</keyword>
<dbReference type="Proteomes" id="UP000771749">
    <property type="component" value="Unassembled WGS sequence"/>
</dbReference>
<dbReference type="Pfam" id="PF00593">
    <property type="entry name" value="TonB_dep_Rec_b-barrel"/>
    <property type="match status" value="1"/>
</dbReference>
<protein>
    <submittedName>
        <fullName evidence="7">TonB-dependent receptor</fullName>
    </submittedName>
</protein>